<dbReference type="Proteomes" id="UP000016922">
    <property type="component" value="Unassembled WGS sequence"/>
</dbReference>
<feature type="compositionally biased region" description="Low complexity" evidence="1">
    <location>
        <begin position="1"/>
        <end position="12"/>
    </location>
</feature>
<sequence length="118" mass="13347">MEDASSTSSHSKPTTKKQIPPYLRAPPVVSSSSSPATKEQILAKLKNITSHGEMARHNYDLAYKMLIELKDGYVGGENEEIINKAVERVELFGERLRDYEVEFVLLQMQLDEMMEISS</sequence>
<keyword evidence="3" id="KW-1185">Reference proteome</keyword>
<name>S3DNP2_GLAL2</name>
<dbReference type="KEGG" id="glz:GLAREA_06729"/>
<evidence type="ECO:0000313" key="3">
    <source>
        <dbReference type="Proteomes" id="UP000016922"/>
    </source>
</evidence>
<evidence type="ECO:0000313" key="2">
    <source>
        <dbReference type="EMBL" id="EPE33716.1"/>
    </source>
</evidence>
<organism evidence="2 3">
    <name type="scientific">Glarea lozoyensis (strain ATCC 20868 / MF5171)</name>
    <dbReference type="NCBI Taxonomy" id="1116229"/>
    <lineage>
        <taxon>Eukaryota</taxon>
        <taxon>Fungi</taxon>
        <taxon>Dikarya</taxon>
        <taxon>Ascomycota</taxon>
        <taxon>Pezizomycotina</taxon>
        <taxon>Leotiomycetes</taxon>
        <taxon>Helotiales</taxon>
        <taxon>Helotiaceae</taxon>
        <taxon>Glarea</taxon>
    </lineage>
</organism>
<gene>
    <name evidence="2" type="ORF">GLAREA_06729</name>
</gene>
<dbReference type="AlphaFoldDB" id="S3DNP2"/>
<feature type="compositionally biased region" description="Low complexity" evidence="1">
    <location>
        <begin position="26"/>
        <end position="35"/>
    </location>
</feature>
<protein>
    <submittedName>
        <fullName evidence="2">Uncharacterized protein</fullName>
    </submittedName>
</protein>
<dbReference type="GeneID" id="19465782"/>
<reference evidence="2 3" key="1">
    <citation type="journal article" date="2013" name="BMC Genomics">
        <title>Genomics-driven discovery of the pneumocandin biosynthetic gene cluster in the fungus Glarea lozoyensis.</title>
        <authorList>
            <person name="Chen L."/>
            <person name="Yue Q."/>
            <person name="Zhang X."/>
            <person name="Xiang M."/>
            <person name="Wang C."/>
            <person name="Li S."/>
            <person name="Che Y."/>
            <person name="Ortiz-Lopez F.J."/>
            <person name="Bills G.F."/>
            <person name="Liu X."/>
            <person name="An Z."/>
        </authorList>
    </citation>
    <scope>NUCLEOTIDE SEQUENCE [LARGE SCALE GENOMIC DNA]</scope>
    <source>
        <strain evidence="3">ATCC 20868 / MF5171</strain>
    </source>
</reference>
<dbReference type="EMBL" id="KE145357">
    <property type="protein sequence ID" value="EPE33716.1"/>
    <property type="molecule type" value="Genomic_DNA"/>
</dbReference>
<proteinExistence type="predicted"/>
<evidence type="ECO:0000256" key="1">
    <source>
        <dbReference type="SAM" id="MobiDB-lite"/>
    </source>
</evidence>
<dbReference type="RefSeq" id="XP_008078868.1">
    <property type="nucleotide sequence ID" value="XM_008080677.1"/>
</dbReference>
<dbReference type="HOGENOM" id="CLU_2073394_0_0_1"/>
<feature type="region of interest" description="Disordered" evidence="1">
    <location>
        <begin position="1"/>
        <end position="36"/>
    </location>
</feature>
<accession>S3DNP2</accession>